<keyword evidence="4" id="KW-1185">Reference proteome</keyword>
<reference evidence="3 4" key="1">
    <citation type="submission" date="2016-11" db="EMBL/GenBank/DDBJ databases">
        <authorList>
            <person name="Jaros S."/>
            <person name="Januszkiewicz K."/>
            <person name="Wedrychowicz H."/>
        </authorList>
    </citation>
    <scope>NUCLEOTIDE SEQUENCE [LARGE SCALE GENOMIC DNA]</scope>
    <source>
        <strain evidence="3 4">CGMCC 4.5723</strain>
    </source>
</reference>
<evidence type="ECO:0000256" key="1">
    <source>
        <dbReference type="SAM" id="MobiDB-lite"/>
    </source>
</evidence>
<proteinExistence type="predicted"/>
<accession>A0A1M6IRX1</accession>
<keyword evidence="2" id="KW-0812">Transmembrane</keyword>
<evidence type="ECO:0000313" key="3">
    <source>
        <dbReference type="EMBL" id="SHJ37223.1"/>
    </source>
</evidence>
<dbReference type="Proteomes" id="UP000184452">
    <property type="component" value="Unassembled WGS sequence"/>
</dbReference>
<feature type="transmembrane region" description="Helical" evidence="2">
    <location>
        <begin position="102"/>
        <end position="125"/>
    </location>
</feature>
<dbReference type="RefSeq" id="WP_073378791.1">
    <property type="nucleotide sequence ID" value="NZ_FQZK01000005.1"/>
</dbReference>
<gene>
    <name evidence="3" type="ORF">SAMN05421803_105274</name>
</gene>
<feature type="region of interest" description="Disordered" evidence="1">
    <location>
        <begin position="1"/>
        <end position="59"/>
    </location>
</feature>
<keyword evidence="2" id="KW-1133">Transmembrane helix</keyword>
<organism evidence="3 4">
    <name type="scientific">Nocardiopsis flavescens</name>
    <dbReference type="NCBI Taxonomy" id="758803"/>
    <lineage>
        <taxon>Bacteria</taxon>
        <taxon>Bacillati</taxon>
        <taxon>Actinomycetota</taxon>
        <taxon>Actinomycetes</taxon>
        <taxon>Streptosporangiales</taxon>
        <taxon>Nocardiopsidaceae</taxon>
        <taxon>Nocardiopsis</taxon>
    </lineage>
</organism>
<sequence>MNPYPSPDGDPWQQHQQPPHDPSAWNPADGYGAVEPYGNPTGGYSPVPSGPVPGSHDEPVLSTIGDIAITQNTVITPAGRFPIRGTVWTVTDMTRTERTTPVWAVIVAILVFWWTCLLGLLFLLVKEEKTSGHVQVTVQGHGHYHAASIPASYRGLSAQINQQVNYARSLAA</sequence>
<dbReference type="OrthoDB" id="5111891at2"/>
<keyword evidence="2" id="KW-0472">Membrane</keyword>
<dbReference type="EMBL" id="FQZK01000005">
    <property type="protein sequence ID" value="SHJ37223.1"/>
    <property type="molecule type" value="Genomic_DNA"/>
</dbReference>
<dbReference type="AlphaFoldDB" id="A0A1M6IRX1"/>
<name>A0A1M6IRX1_9ACTN</name>
<evidence type="ECO:0000256" key="2">
    <source>
        <dbReference type="SAM" id="Phobius"/>
    </source>
</evidence>
<protein>
    <submittedName>
        <fullName evidence="3">Uncharacterized protein</fullName>
    </submittedName>
</protein>
<evidence type="ECO:0000313" key="4">
    <source>
        <dbReference type="Proteomes" id="UP000184452"/>
    </source>
</evidence>